<evidence type="ECO:0000256" key="2">
    <source>
        <dbReference type="SAM" id="Phobius"/>
    </source>
</evidence>
<evidence type="ECO:0000313" key="5">
    <source>
        <dbReference type="Proteomes" id="UP000317036"/>
    </source>
</evidence>
<organism evidence="4 5">
    <name type="scientific">Paenibacillus cremeus</name>
    <dbReference type="NCBI Taxonomy" id="2163881"/>
    <lineage>
        <taxon>Bacteria</taxon>
        <taxon>Bacillati</taxon>
        <taxon>Bacillota</taxon>
        <taxon>Bacilli</taxon>
        <taxon>Bacillales</taxon>
        <taxon>Paenibacillaceae</taxon>
        <taxon>Paenibacillus</taxon>
    </lineage>
</organism>
<dbReference type="PANTHER" id="PTHR30576">
    <property type="entry name" value="COLANIC BIOSYNTHESIS UDP-GLUCOSE LIPID CARRIER TRANSFERASE"/>
    <property type="match status" value="1"/>
</dbReference>
<comment type="caution">
    <text evidence="4">The sequence shown here is derived from an EMBL/GenBank/DDBJ whole genome shotgun (WGS) entry which is preliminary data.</text>
</comment>
<dbReference type="EMBL" id="VNJI01000041">
    <property type="protein sequence ID" value="TVY07223.1"/>
    <property type="molecule type" value="Genomic_DNA"/>
</dbReference>
<dbReference type="PANTHER" id="PTHR30576:SF20">
    <property type="entry name" value="QUINOVOSAMINEPHOSPHOTRANSFERAE-RELATED"/>
    <property type="match status" value="1"/>
</dbReference>
<name>A0A559K556_9BACL</name>
<gene>
    <name evidence="4" type="ORF">FPZ49_25295</name>
</gene>
<reference evidence="4 5" key="1">
    <citation type="submission" date="2019-07" db="EMBL/GenBank/DDBJ databases">
        <authorList>
            <person name="Kim J."/>
        </authorList>
    </citation>
    <scope>NUCLEOTIDE SEQUENCE [LARGE SCALE GENOMIC DNA]</scope>
    <source>
        <strain evidence="4 5">JC52</strain>
    </source>
</reference>
<accession>A0A559K556</accession>
<feature type="transmembrane region" description="Helical" evidence="2">
    <location>
        <begin position="7"/>
        <end position="29"/>
    </location>
</feature>
<dbReference type="RefSeq" id="WP_144852375.1">
    <property type="nucleotide sequence ID" value="NZ_VNJI01000041.1"/>
</dbReference>
<keyword evidence="4" id="KW-0808">Transferase</keyword>
<sequence>MKRGFDIVFSLIGLLILSPLFIVIATIVATTSPGGFFFRGVRIGKHGKPFKIFKFRSMIKDAEGKGKWNVGDKDDRITPIGRFLRNTKIDELPQLINVLIGDMSFVGPRPELRFYVDMYTEEEKSILDLKPGITDWASITNFDQFEIFTKVVDPDEAYLKYIRPLKLQLQLFYRKNNSFLSDLKIVFWTIYKIFSRTQKLPREITPIVTAFKAQKIENHINKEVAVSSSMT</sequence>
<comment type="similarity">
    <text evidence="1">Belongs to the bacterial sugar transferase family.</text>
</comment>
<keyword evidence="5" id="KW-1185">Reference proteome</keyword>
<dbReference type="AlphaFoldDB" id="A0A559K556"/>
<dbReference type="Pfam" id="PF02397">
    <property type="entry name" value="Bac_transf"/>
    <property type="match status" value="1"/>
</dbReference>
<feature type="domain" description="Bacterial sugar transferase" evidence="3">
    <location>
        <begin position="2"/>
        <end position="194"/>
    </location>
</feature>
<dbReference type="OrthoDB" id="9808602at2"/>
<protein>
    <submittedName>
        <fullName evidence="4">Sugar transferase</fullName>
    </submittedName>
</protein>
<dbReference type="InterPro" id="IPR003362">
    <property type="entry name" value="Bact_transf"/>
</dbReference>
<dbReference type="Proteomes" id="UP000317036">
    <property type="component" value="Unassembled WGS sequence"/>
</dbReference>
<keyword evidence="2" id="KW-0472">Membrane</keyword>
<evidence type="ECO:0000259" key="3">
    <source>
        <dbReference type="Pfam" id="PF02397"/>
    </source>
</evidence>
<keyword evidence="2" id="KW-0812">Transmembrane</keyword>
<evidence type="ECO:0000256" key="1">
    <source>
        <dbReference type="ARBA" id="ARBA00006464"/>
    </source>
</evidence>
<keyword evidence="2" id="KW-1133">Transmembrane helix</keyword>
<evidence type="ECO:0000313" key="4">
    <source>
        <dbReference type="EMBL" id="TVY07223.1"/>
    </source>
</evidence>
<proteinExistence type="inferred from homology"/>
<dbReference type="GO" id="GO:0016780">
    <property type="term" value="F:phosphotransferase activity, for other substituted phosphate groups"/>
    <property type="evidence" value="ECO:0007669"/>
    <property type="project" value="TreeGrafter"/>
</dbReference>